<dbReference type="Proteomes" id="UP000286288">
    <property type="component" value="Unassembled WGS sequence"/>
</dbReference>
<evidence type="ECO:0000259" key="1">
    <source>
        <dbReference type="PROSITE" id="PS51411"/>
    </source>
</evidence>
<dbReference type="InterPro" id="IPR047767">
    <property type="entry name" value="PSP1-like"/>
</dbReference>
<evidence type="ECO:0000313" key="2">
    <source>
        <dbReference type="EMBL" id="MDT2964419.1"/>
    </source>
</evidence>
<dbReference type="PANTHER" id="PTHR43830:SF3">
    <property type="entry name" value="PROTEIN PSP1"/>
    <property type="match status" value="1"/>
</dbReference>
<dbReference type="NCBIfam" id="NF041131">
    <property type="entry name" value="RicT_YaaT_fam"/>
    <property type="match status" value="1"/>
</dbReference>
<dbReference type="Proteomes" id="UP001268896">
    <property type="component" value="Unassembled WGS sequence"/>
</dbReference>
<dbReference type="PROSITE" id="PS51411">
    <property type="entry name" value="PSP1_C"/>
    <property type="match status" value="1"/>
</dbReference>
<dbReference type="PANTHER" id="PTHR43830">
    <property type="entry name" value="PROTEIN PSP1"/>
    <property type="match status" value="1"/>
</dbReference>
<protein>
    <submittedName>
        <fullName evidence="5">Signal peptidase</fullName>
    </submittedName>
    <submittedName>
        <fullName evidence="2">Stage 0 sporulation family protein</fullName>
    </submittedName>
</protein>
<feature type="domain" description="PSP1 C-terminal" evidence="1">
    <location>
        <begin position="61"/>
        <end position="146"/>
    </location>
</feature>
<evidence type="ECO:0000313" key="5">
    <source>
        <dbReference type="EMBL" id="RHK08198.1"/>
    </source>
</evidence>
<dbReference type="InterPro" id="IPR007557">
    <property type="entry name" value="PSP1_C"/>
</dbReference>
<reference evidence="2 8" key="3">
    <citation type="submission" date="2023-03" db="EMBL/GenBank/DDBJ databases">
        <authorList>
            <person name="Shen W."/>
            <person name="Cai J."/>
        </authorList>
    </citation>
    <scope>NUCLEOTIDE SEQUENCE</scope>
    <source>
        <strain evidence="3 8">B516</strain>
        <strain evidence="2">K72-2</strain>
    </source>
</reference>
<dbReference type="Pfam" id="PF04468">
    <property type="entry name" value="PSP1"/>
    <property type="match status" value="1"/>
</dbReference>
<gene>
    <name evidence="5" type="ORF">DW084_00480</name>
    <name evidence="4" type="ORF">GFU50_10595</name>
    <name evidence="2" type="ORF">P7I32_07335</name>
    <name evidence="3" type="ORF">P7I34_08410</name>
</gene>
<accession>A0A1G8Y4P2</accession>
<dbReference type="RefSeq" id="WP_005229821.1">
    <property type="nucleotide sequence ID" value="NZ_CABGJK010000006.1"/>
</dbReference>
<proteinExistence type="predicted"/>
<evidence type="ECO:0000313" key="8">
    <source>
        <dbReference type="Proteomes" id="UP001253851"/>
    </source>
</evidence>
<dbReference type="OrthoDB" id="9779344at2"/>
<dbReference type="EMBL" id="JARQDZ010000003">
    <property type="protein sequence ID" value="MDT2982680.1"/>
    <property type="molecule type" value="Genomic_DNA"/>
</dbReference>
<reference evidence="4 7" key="2">
    <citation type="submission" date="2019-11" db="EMBL/GenBank/DDBJ databases">
        <title>Detection and genome characteristic of a blood enterococcus casselifavus isolate from Zhengzhou,china.</title>
        <authorList>
            <person name="Wen P."/>
        </authorList>
    </citation>
    <scope>NUCLEOTIDE SEQUENCE [LARGE SCALE GENOMIC DNA]</scope>
    <source>
        <strain evidence="4 7">EC291</strain>
    </source>
</reference>
<dbReference type="AlphaFoldDB" id="A0A1G8Y4P2"/>
<evidence type="ECO:0000313" key="7">
    <source>
        <dbReference type="Proteomes" id="UP000422837"/>
    </source>
</evidence>
<reference evidence="5 6" key="1">
    <citation type="submission" date="2018-08" db="EMBL/GenBank/DDBJ databases">
        <title>A genome reference for cultivated species of the human gut microbiota.</title>
        <authorList>
            <person name="Zou Y."/>
            <person name="Xue W."/>
            <person name="Luo G."/>
        </authorList>
    </citation>
    <scope>NUCLEOTIDE SEQUENCE [LARGE SCALE GENOMIC DNA]</scope>
    <source>
        <strain evidence="5 6">AF48-16</strain>
    </source>
</reference>
<name>A0A1G8Y4P2_ENTCA</name>
<dbReference type="GO" id="GO:0005737">
    <property type="term" value="C:cytoplasm"/>
    <property type="evidence" value="ECO:0007669"/>
    <property type="project" value="TreeGrafter"/>
</dbReference>
<dbReference type="EMBL" id="CP046123">
    <property type="protein sequence ID" value="QGN29932.1"/>
    <property type="molecule type" value="Genomic_DNA"/>
</dbReference>
<dbReference type="Proteomes" id="UP001253851">
    <property type="component" value="Unassembled WGS sequence"/>
</dbReference>
<organism evidence="5 6">
    <name type="scientific">Enterococcus casseliflavus</name>
    <name type="common">Enterococcus flavescens</name>
    <dbReference type="NCBI Taxonomy" id="37734"/>
    <lineage>
        <taxon>Bacteria</taxon>
        <taxon>Bacillati</taxon>
        <taxon>Bacillota</taxon>
        <taxon>Bacilli</taxon>
        <taxon>Lactobacillales</taxon>
        <taxon>Enterococcaceae</taxon>
        <taxon>Enterococcus</taxon>
    </lineage>
</organism>
<evidence type="ECO:0000313" key="4">
    <source>
        <dbReference type="EMBL" id="QGN29932.1"/>
    </source>
</evidence>
<dbReference type="GeneID" id="15142529"/>
<dbReference type="EMBL" id="QRMZ01000001">
    <property type="protein sequence ID" value="RHK08198.1"/>
    <property type="molecule type" value="Genomic_DNA"/>
</dbReference>
<sequence>MIEVVGVRYHDVGQIYFYTPKKQTYTINEQVIVESQDAKCLATVVTKSRKMNESDLPQAVKPILRRATKKDLEQAAANQKAADEALKIGKEKIRAHQLPMKLIRVAYTFERTKLIFSFTAESRVDFRELVKDLASEFHTRIELRQIGVRDEAKALGGVGPCGRKLCCATFLGDFIPVSIKMAKDQGLSLNPAKISGLCGRLMCCLKYESEEYERAKKELPDRGKEVETPDGKGRVVGLDLLSRVIKVRLHDRQTPIEYDYEELVTK</sequence>
<evidence type="ECO:0000313" key="6">
    <source>
        <dbReference type="Proteomes" id="UP000286288"/>
    </source>
</evidence>
<evidence type="ECO:0000313" key="3">
    <source>
        <dbReference type="EMBL" id="MDT2982680.1"/>
    </source>
</evidence>
<dbReference type="Proteomes" id="UP000422837">
    <property type="component" value="Chromosome"/>
</dbReference>
<dbReference type="EMBL" id="JARQDV010000003">
    <property type="protein sequence ID" value="MDT2964419.1"/>
    <property type="molecule type" value="Genomic_DNA"/>
</dbReference>